<dbReference type="AlphaFoldDB" id="A0A5J4U4X7"/>
<dbReference type="GO" id="GO:0031297">
    <property type="term" value="P:replication fork processing"/>
    <property type="evidence" value="ECO:0007669"/>
    <property type="project" value="TreeGrafter"/>
</dbReference>
<dbReference type="GO" id="GO:0005634">
    <property type="term" value="C:nucleus"/>
    <property type="evidence" value="ECO:0007669"/>
    <property type="project" value="TreeGrafter"/>
</dbReference>
<gene>
    <name evidence="2" type="ORF">EZS28_039094</name>
</gene>
<organism evidence="2 3">
    <name type="scientific">Streblomastix strix</name>
    <dbReference type="NCBI Taxonomy" id="222440"/>
    <lineage>
        <taxon>Eukaryota</taxon>
        <taxon>Metamonada</taxon>
        <taxon>Preaxostyla</taxon>
        <taxon>Oxymonadida</taxon>
        <taxon>Streblomastigidae</taxon>
        <taxon>Streblomastix</taxon>
    </lineage>
</organism>
<evidence type="ECO:0000313" key="3">
    <source>
        <dbReference type="Proteomes" id="UP000324800"/>
    </source>
</evidence>
<dbReference type="GO" id="GO:0044547">
    <property type="term" value="F:DNA topoisomerase binding"/>
    <property type="evidence" value="ECO:0007669"/>
    <property type="project" value="TreeGrafter"/>
</dbReference>
<dbReference type="GO" id="GO:0042800">
    <property type="term" value="F:histone H3K4 methyltransferase activity"/>
    <property type="evidence" value="ECO:0007669"/>
    <property type="project" value="TreeGrafter"/>
</dbReference>
<name>A0A5J4U4X7_9EUKA</name>
<feature type="non-terminal residue" evidence="2">
    <location>
        <position position="129"/>
    </location>
</feature>
<dbReference type="GO" id="GO:0000793">
    <property type="term" value="C:condensed chromosome"/>
    <property type="evidence" value="ECO:0007669"/>
    <property type="project" value="TreeGrafter"/>
</dbReference>
<dbReference type="Gene3D" id="3.30.420.10">
    <property type="entry name" value="Ribonuclease H-like superfamily/Ribonuclease H"/>
    <property type="match status" value="1"/>
</dbReference>
<dbReference type="GO" id="GO:0003697">
    <property type="term" value="F:single-stranded DNA binding"/>
    <property type="evidence" value="ECO:0007669"/>
    <property type="project" value="TreeGrafter"/>
</dbReference>
<dbReference type="GO" id="GO:0046975">
    <property type="term" value="F:histone H3K36 methyltransferase activity"/>
    <property type="evidence" value="ECO:0007669"/>
    <property type="project" value="TreeGrafter"/>
</dbReference>
<comment type="caution">
    <text evidence="2">The sequence shown here is derived from an EMBL/GenBank/DDBJ whole genome shotgun (WGS) entry which is preliminary data.</text>
</comment>
<feature type="region of interest" description="Disordered" evidence="1">
    <location>
        <begin position="109"/>
        <end position="129"/>
    </location>
</feature>
<dbReference type="EMBL" id="SNRW01020516">
    <property type="protein sequence ID" value="KAA6365378.1"/>
    <property type="molecule type" value="Genomic_DNA"/>
</dbReference>
<dbReference type="PANTHER" id="PTHR46060">
    <property type="entry name" value="MARINER MOS1 TRANSPOSASE-LIKE PROTEIN"/>
    <property type="match status" value="1"/>
</dbReference>
<dbReference type="InterPro" id="IPR036397">
    <property type="entry name" value="RNaseH_sf"/>
</dbReference>
<evidence type="ECO:0000313" key="2">
    <source>
        <dbReference type="EMBL" id="KAA6365378.1"/>
    </source>
</evidence>
<sequence>MPIIGLGLEIKRIIDGDPYVSLRRIGYLLGHDKLTIKNAISRETQFHKVHTKWIPHQLDDQLRYKRVHGAKIMLATLKKQKQNDYRYLWTGDESYVFYCYAHNSQWVEGKQEPKQKPRRREHDPKVMLT</sequence>
<reference evidence="2 3" key="1">
    <citation type="submission" date="2019-03" db="EMBL/GenBank/DDBJ databases">
        <title>Single cell metagenomics reveals metabolic interactions within the superorganism composed of flagellate Streblomastix strix and complex community of Bacteroidetes bacteria on its surface.</title>
        <authorList>
            <person name="Treitli S.C."/>
            <person name="Kolisko M."/>
            <person name="Husnik F."/>
            <person name="Keeling P."/>
            <person name="Hampl V."/>
        </authorList>
    </citation>
    <scope>NUCLEOTIDE SEQUENCE [LARGE SCALE GENOMIC DNA]</scope>
    <source>
        <strain evidence="2">ST1C</strain>
    </source>
</reference>
<dbReference type="GO" id="GO:0015074">
    <property type="term" value="P:DNA integration"/>
    <property type="evidence" value="ECO:0007669"/>
    <property type="project" value="TreeGrafter"/>
</dbReference>
<accession>A0A5J4U4X7</accession>
<dbReference type="OrthoDB" id="9970333at2759"/>
<dbReference type="Proteomes" id="UP000324800">
    <property type="component" value="Unassembled WGS sequence"/>
</dbReference>
<dbReference type="GO" id="GO:0035861">
    <property type="term" value="C:site of double-strand break"/>
    <property type="evidence" value="ECO:0007669"/>
    <property type="project" value="TreeGrafter"/>
</dbReference>
<dbReference type="GO" id="GO:0000014">
    <property type="term" value="F:single-stranded DNA endodeoxyribonuclease activity"/>
    <property type="evidence" value="ECO:0007669"/>
    <property type="project" value="TreeGrafter"/>
</dbReference>
<dbReference type="InterPro" id="IPR052709">
    <property type="entry name" value="Transposase-MT_Hybrid"/>
</dbReference>
<dbReference type="GO" id="GO:0044774">
    <property type="term" value="P:mitotic DNA integrity checkpoint signaling"/>
    <property type="evidence" value="ECO:0007669"/>
    <property type="project" value="TreeGrafter"/>
</dbReference>
<protein>
    <submittedName>
        <fullName evidence="2">Uncharacterized protein</fullName>
    </submittedName>
</protein>
<dbReference type="GO" id="GO:0003690">
    <property type="term" value="F:double-stranded DNA binding"/>
    <property type="evidence" value="ECO:0007669"/>
    <property type="project" value="TreeGrafter"/>
</dbReference>
<evidence type="ECO:0000256" key="1">
    <source>
        <dbReference type="SAM" id="MobiDB-lite"/>
    </source>
</evidence>
<dbReference type="GO" id="GO:0000729">
    <property type="term" value="P:DNA double-strand break processing"/>
    <property type="evidence" value="ECO:0007669"/>
    <property type="project" value="TreeGrafter"/>
</dbReference>
<proteinExistence type="predicted"/>
<dbReference type="PANTHER" id="PTHR46060:SF2">
    <property type="entry name" value="HISTONE-LYSINE N-METHYLTRANSFERASE SETMAR"/>
    <property type="match status" value="1"/>
</dbReference>
<dbReference type="GO" id="GO:0006303">
    <property type="term" value="P:double-strand break repair via nonhomologous end joining"/>
    <property type="evidence" value="ECO:0007669"/>
    <property type="project" value="TreeGrafter"/>
</dbReference>